<sequence>MKWLMWEFMTLTSSRNSLHHCLHQHPHERLQDEGNAAALLQPHTQCGQMSGPIWRGILPKRQKQGYGQLKCDLLRSTLSQLPACREMGCMPEK</sequence>
<evidence type="ECO:0000313" key="2">
    <source>
        <dbReference type="Proteomes" id="UP001283361"/>
    </source>
</evidence>
<protein>
    <submittedName>
        <fullName evidence="1">Uncharacterized protein</fullName>
    </submittedName>
</protein>
<dbReference type="Proteomes" id="UP001283361">
    <property type="component" value="Unassembled WGS sequence"/>
</dbReference>
<organism evidence="1 2">
    <name type="scientific">Elysia crispata</name>
    <name type="common">lettuce slug</name>
    <dbReference type="NCBI Taxonomy" id="231223"/>
    <lineage>
        <taxon>Eukaryota</taxon>
        <taxon>Metazoa</taxon>
        <taxon>Spiralia</taxon>
        <taxon>Lophotrochozoa</taxon>
        <taxon>Mollusca</taxon>
        <taxon>Gastropoda</taxon>
        <taxon>Heterobranchia</taxon>
        <taxon>Euthyneura</taxon>
        <taxon>Panpulmonata</taxon>
        <taxon>Sacoglossa</taxon>
        <taxon>Placobranchoidea</taxon>
        <taxon>Plakobranchidae</taxon>
        <taxon>Elysia</taxon>
    </lineage>
</organism>
<proteinExistence type="predicted"/>
<dbReference type="AlphaFoldDB" id="A0AAE1DJC0"/>
<dbReference type="EMBL" id="JAWDGP010003726">
    <property type="protein sequence ID" value="KAK3771523.1"/>
    <property type="molecule type" value="Genomic_DNA"/>
</dbReference>
<comment type="caution">
    <text evidence="1">The sequence shown here is derived from an EMBL/GenBank/DDBJ whole genome shotgun (WGS) entry which is preliminary data.</text>
</comment>
<gene>
    <name evidence="1" type="ORF">RRG08_056050</name>
</gene>
<accession>A0AAE1DJC0</accession>
<keyword evidence="2" id="KW-1185">Reference proteome</keyword>
<name>A0AAE1DJC0_9GAST</name>
<evidence type="ECO:0000313" key="1">
    <source>
        <dbReference type="EMBL" id="KAK3771523.1"/>
    </source>
</evidence>
<reference evidence="1" key="1">
    <citation type="journal article" date="2023" name="G3 (Bethesda)">
        <title>A reference genome for the long-term kleptoplast-retaining sea slug Elysia crispata morphotype clarki.</title>
        <authorList>
            <person name="Eastman K.E."/>
            <person name="Pendleton A.L."/>
            <person name="Shaikh M.A."/>
            <person name="Suttiyut T."/>
            <person name="Ogas R."/>
            <person name="Tomko P."/>
            <person name="Gavelis G."/>
            <person name="Widhalm J.R."/>
            <person name="Wisecaver J.H."/>
        </authorList>
    </citation>
    <scope>NUCLEOTIDE SEQUENCE</scope>
    <source>
        <strain evidence="1">ECLA1</strain>
    </source>
</reference>